<keyword evidence="4 5" id="KW-0143">Chaperone</keyword>
<dbReference type="RefSeq" id="WP_338608211.1">
    <property type="nucleotide sequence ID" value="NZ_CP146275.1"/>
</dbReference>
<dbReference type="Gene3D" id="2.60.260.20">
    <property type="entry name" value="Urease metallochaperone UreE, N-terminal domain"/>
    <property type="match status" value="1"/>
</dbReference>
<dbReference type="InterPro" id="IPR007864">
    <property type="entry name" value="UreE_C_dom"/>
</dbReference>
<dbReference type="InterPro" id="IPR036118">
    <property type="entry name" value="UreE_N_sf"/>
</dbReference>
<dbReference type="EMBL" id="CP146275">
    <property type="protein sequence ID" value="WWT32788.1"/>
    <property type="molecule type" value="Genomic_DNA"/>
</dbReference>
<dbReference type="Pfam" id="PF05194">
    <property type="entry name" value="UreE_C"/>
    <property type="match status" value="1"/>
</dbReference>
<sequence length="158" mass="17255">MRATGVETKGKWQGALAGRVELAHDQRALRRKLVTLDNGLDVLVDLPQTVALETGDALKLEDGRFAEIVAAKEPLYAITGNSTTHLSQLCWHIGNRHLPCQIEAKSGVPQRLLIGRDHVIKDMLEGLGAKVAEINAPFSPLRGAYWGHENGNAHHHHG</sequence>
<dbReference type="InterPro" id="IPR004029">
    <property type="entry name" value="UreE_N"/>
</dbReference>
<dbReference type="Pfam" id="PF02814">
    <property type="entry name" value="UreE_N"/>
    <property type="match status" value="1"/>
</dbReference>
<evidence type="ECO:0000256" key="4">
    <source>
        <dbReference type="ARBA" id="ARBA00023186"/>
    </source>
</evidence>
<proteinExistence type="inferred from homology"/>
<protein>
    <recommendedName>
        <fullName evidence="5">Urease accessory protein UreE</fullName>
    </recommendedName>
</protein>
<comment type="subcellular location">
    <subcellularLocation>
        <location evidence="1 5">Cytoplasm</location>
    </subcellularLocation>
</comment>
<dbReference type="Proteomes" id="UP001369958">
    <property type="component" value="Chromosome"/>
</dbReference>
<dbReference type="SUPFAM" id="SSF69737">
    <property type="entry name" value="Urease metallochaperone UreE, C-terminal domain"/>
    <property type="match status" value="1"/>
</dbReference>
<evidence type="ECO:0000259" key="6">
    <source>
        <dbReference type="SMART" id="SM00988"/>
    </source>
</evidence>
<dbReference type="HAMAP" id="MF_00822">
    <property type="entry name" value="UreE"/>
    <property type="match status" value="1"/>
</dbReference>
<dbReference type="PIRSF" id="PIRSF036402">
    <property type="entry name" value="Ureas_acces_UreE"/>
    <property type="match status" value="1"/>
</dbReference>
<evidence type="ECO:0000256" key="2">
    <source>
        <dbReference type="ARBA" id="ARBA00022490"/>
    </source>
</evidence>
<evidence type="ECO:0000313" key="8">
    <source>
        <dbReference type="Proteomes" id="UP001369958"/>
    </source>
</evidence>
<name>A0ABZ2I1K3_9HYPH</name>
<reference evidence="7 8" key="1">
    <citation type="submission" date="2024-02" db="EMBL/GenBank/DDBJ databases">
        <title>Complete genome sequence of Pelagibacterium nitratireducens ZH15.</title>
        <authorList>
            <person name="Zhao L.H."/>
        </authorList>
    </citation>
    <scope>NUCLEOTIDE SEQUENCE [LARGE SCALE GENOMIC DNA]</scope>
    <source>
        <strain evidence="7 8">ZH15</strain>
    </source>
</reference>
<comment type="function">
    <text evidence="5">Involved in urease metallocenter assembly. Binds nickel. Probably functions as a nickel donor during metallocenter assembly.</text>
</comment>
<keyword evidence="3 5" id="KW-0533">Nickel</keyword>
<dbReference type="InterPro" id="IPR012406">
    <property type="entry name" value="UreE"/>
</dbReference>
<keyword evidence="8" id="KW-1185">Reference proteome</keyword>
<accession>A0ABZ2I1K3</accession>
<organism evidence="7 8">
    <name type="scientific">Pelagibacterium nitratireducens</name>
    <dbReference type="NCBI Taxonomy" id="1046114"/>
    <lineage>
        <taxon>Bacteria</taxon>
        <taxon>Pseudomonadati</taxon>
        <taxon>Pseudomonadota</taxon>
        <taxon>Alphaproteobacteria</taxon>
        <taxon>Hyphomicrobiales</taxon>
        <taxon>Devosiaceae</taxon>
        <taxon>Pelagibacterium</taxon>
    </lineage>
</organism>
<comment type="similarity">
    <text evidence="5">Belongs to the UreE family.</text>
</comment>
<gene>
    <name evidence="5" type="primary">ureE</name>
    <name evidence="7" type="ORF">V6617_17560</name>
</gene>
<feature type="domain" description="UreE urease accessory N-terminal" evidence="6">
    <location>
        <begin position="1"/>
        <end position="66"/>
    </location>
</feature>
<evidence type="ECO:0000256" key="5">
    <source>
        <dbReference type="HAMAP-Rule" id="MF_00822"/>
    </source>
</evidence>
<dbReference type="Gene3D" id="3.30.70.790">
    <property type="entry name" value="UreE, C-terminal domain"/>
    <property type="match status" value="1"/>
</dbReference>
<evidence type="ECO:0000313" key="7">
    <source>
        <dbReference type="EMBL" id="WWT32788.1"/>
    </source>
</evidence>
<keyword evidence="2 5" id="KW-0963">Cytoplasm</keyword>
<evidence type="ECO:0000256" key="1">
    <source>
        <dbReference type="ARBA" id="ARBA00004496"/>
    </source>
</evidence>
<dbReference type="CDD" id="cd00571">
    <property type="entry name" value="UreE"/>
    <property type="match status" value="1"/>
</dbReference>
<dbReference type="SUPFAM" id="SSF69287">
    <property type="entry name" value="Urease metallochaperone UreE, N-terminal domain"/>
    <property type="match status" value="1"/>
</dbReference>
<dbReference type="SMART" id="SM00988">
    <property type="entry name" value="UreE_N"/>
    <property type="match status" value="1"/>
</dbReference>
<evidence type="ECO:0000256" key="3">
    <source>
        <dbReference type="ARBA" id="ARBA00022596"/>
    </source>
</evidence>